<keyword evidence="2" id="KW-1133">Transmembrane helix</keyword>
<keyword evidence="4" id="KW-1185">Reference proteome</keyword>
<keyword evidence="2" id="KW-0472">Membrane</keyword>
<keyword evidence="1" id="KW-0175">Coiled coil</keyword>
<evidence type="ECO:0000313" key="4">
    <source>
        <dbReference type="Proteomes" id="UP000678228"/>
    </source>
</evidence>
<evidence type="ECO:0000313" key="3">
    <source>
        <dbReference type="EMBL" id="MBP3951553.1"/>
    </source>
</evidence>
<organism evidence="3 4">
    <name type="scientific">Halalkalibacter suaedae</name>
    <dbReference type="NCBI Taxonomy" id="2822140"/>
    <lineage>
        <taxon>Bacteria</taxon>
        <taxon>Bacillati</taxon>
        <taxon>Bacillota</taxon>
        <taxon>Bacilli</taxon>
        <taxon>Bacillales</taxon>
        <taxon>Bacillaceae</taxon>
        <taxon>Halalkalibacter</taxon>
    </lineage>
</organism>
<evidence type="ECO:0000256" key="1">
    <source>
        <dbReference type="SAM" id="Coils"/>
    </source>
</evidence>
<dbReference type="EMBL" id="JAGKSQ010000004">
    <property type="protein sequence ID" value="MBP3951553.1"/>
    <property type="molecule type" value="Genomic_DNA"/>
</dbReference>
<keyword evidence="2" id="KW-0812">Transmembrane</keyword>
<sequence>MTVSFVDILLLGVPTILVIVGIYWNMKDAFFTFSENNNKRLDQLQQQNAEILKELDVLRKKLEETTTK</sequence>
<dbReference type="Proteomes" id="UP000678228">
    <property type="component" value="Unassembled WGS sequence"/>
</dbReference>
<accession>A0A941AQS2</accession>
<dbReference type="RefSeq" id="WP_210597259.1">
    <property type="nucleotide sequence ID" value="NZ_JAGKSQ010000004.1"/>
</dbReference>
<feature type="transmembrane region" description="Helical" evidence="2">
    <location>
        <begin position="6"/>
        <end position="24"/>
    </location>
</feature>
<feature type="coiled-coil region" evidence="1">
    <location>
        <begin position="34"/>
        <end position="68"/>
    </location>
</feature>
<evidence type="ECO:0000256" key="2">
    <source>
        <dbReference type="SAM" id="Phobius"/>
    </source>
</evidence>
<reference evidence="3" key="1">
    <citation type="submission" date="2021-03" db="EMBL/GenBank/DDBJ databases">
        <title>Bacillus suaedae sp. nov., isolated from Suaeda aralocaspica.</title>
        <authorList>
            <person name="Lei R.F.R."/>
        </authorList>
    </citation>
    <scope>NUCLEOTIDE SEQUENCE</scope>
    <source>
        <strain evidence="3">YZJH907-2</strain>
    </source>
</reference>
<comment type="caution">
    <text evidence="3">The sequence shown here is derived from an EMBL/GenBank/DDBJ whole genome shotgun (WGS) entry which is preliminary data.</text>
</comment>
<dbReference type="AlphaFoldDB" id="A0A941AQS2"/>
<gene>
    <name evidence="3" type="ORF">J7W16_10435</name>
</gene>
<proteinExistence type="predicted"/>
<protein>
    <submittedName>
        <fullName evidence="3">Uncharacterized protein</fullName>
    </submittedName>
</protein>
<name>A0A941AQS2_9BACI</name>